<gene>
    <name evidence="1" type="ORF">MAR_034862</name>
</gene>
<reference evidence="1" key="1">
    <citation type="submission" date="2022-11" db="EMBL/GenBank/DDBJ databases">
        <title>Centuries of genome instability and evolution in soft-shell clam transmissible cancer (bioRxiv).</title>
        <authorList>
            <person name="Hart S.F.M."/>
            <person name="Yonemitsu M.A."/>
            <person name="Giersch R.M."/>
            <person name="Beal B.F."/>
            <person name="Arriagada G."/>
            <person name="Davis B.W."/>
            <person name="Ostrander E.A."/>
            <person name="Goff S.P."/>
            <person name="Metzger M.J."/>
        </authorList>
    </citation>
    <scope>NUCLEOTIDE SEQUENCE</scope>
    <source>
        <strain evidence="1">MELC-2E11</strain>
        <tissue evidence="1">Siphon/mantle</tissue>
    </source>
</reference>
<evidence type="ECO:0000313" key="1">
    <source>
        <dbReference type="EMBL" id="WAR09786.1"/>
    </source>
</evidence>
<organism evidence="1 2">
    <name type="scientific">Mya arenaria</name>
    <name type="common">Soft-shell clam</name>
    <dbReference type="NCBI Taxonomy" id="6604"/>
    <lineage>
        <taxon>Eukaryota</taxon>
        <taxon>Metazoa</taxon>
        <taxon>Spiralia</taxon>
        <taxon>Lophotrochozoa</taxon>
        <taxon>Mollusca</taxon>
        <taxon>Bivalvia</taxon>
        <taxon>Autobranchia</taxon>
        <taxon>Heteroconchia</taxon>
        <taxon>Euheterodonta</taxon>
        <taxon>Imparidentia</taxon>
        <taxon>Neoheterodontei</taxon>
        <taxon>Myida</taxon>
        <taxon>Myoidea</taxon>
        <taxon>Myidae</taxon>
        <taxon>Mya</taxon>
    </lineage>
</organism>
<sequence length="59" mass="6393">MIKVNEIAGGCHSCTSSHYRGLAVDIDDSTNTTAMVQECWNMGGSYAADEKTHIHCNFA</sequence>
<name>A0ABY7EM17_MYAAR</name>
<keyword evidence="2" id="KW-1185">Reference proteome</keyword>
<evidence type="ECO:0000313" key="2">
    <source>
        <dbReference type="Proteomes" id="UP001164746"/>
    </source>
</evidence>
<protein>
    <submittedName>
        <fullName evidence="1">Uncharacterized protein</fullName>
    </submittedName>
</protein>
<proteinExistence type="predicted"/>
<dbReference type="EMBL" id="CP111018">
    <property type="protein sequence ID" value="WAR09786.1"/>
    <property type="molecule type" value="Genomic_DNA"/>
</dbReference>
<accession>A0ABY7EM17</accession>
<dbReference type="Proteomes" id="UP001164746">
    <property type="component" value="Chromosome 7"/>
</dbReference>